<accession>A0A3M9NS22</accession>
<evidence type="ECO:0000259" key="4">
    <source>
        <dbReference type="PROSITE" id="PS50995"/>
    </source>
</evidence>
<comment type="caution">
    <text evidence="5">The sequence shown here is derived from an EMBL/GenBank/DDBJ whole genome shotgun (WGS) entry which is preliminary data.</text>
</comment>
<gene>
    <name evidence="5" type="ORF">EFY79_02910</name>
</gene>
<reference evidence="5 6" key="1">
    <citation type="submission" date="2018-11" db="EMBL/GenBank/DDBJ databases">
        <title>Draft genome sequence of Ferruginibacter sp. BO-59.</title>
        <authorList>
            <person name="Im W.T."/>
        </authorList>
    </citation>
    <scope>NUCLEOTIDE SEQUENCE [LARGE SCALE GENOMIC DNA]</scope>
    <source>
        <strain evidence="5 6">BO-59</strain>
    </source>
</reference>
<dbReference type="Gene3D" id="1.10.10.10">
    <property type="entry name" value="Winged helix-like DNA-binding domain superfamily/Winged helix DNA-binding domain"/>
    <property type="match status" value="1"/>
</dbReference>
<dbReference type="OrthoDB" id="996843at2"/>
<dbReference type="SMART" id="SM00347">
    <property type="entry name" value="HTH_MARR"/>
    <property type="match status" value="1"/>
</dbReference>
<keyword evidence="6" id="KW-1185">Reference proteome</keyword>
<keyword evidence="3" id="KW-0804">Transcription</keyword>
<proteinExistence type="predicted"/>
<dbReference type="PANTHER" id="PTHR42756">
    <property type="entry name" value="TRANSCRIPTIONAL REGULATOR, MARR"/>
    <property type="match status" value="1"/>
</dbReference>
<evidence type="ECO:0000313" key="6">
    <source>
        <dbReference type="Proteomes" id="UP000267223"/>
    </source>
</evidence>
<evidence type="ECO:0000256" key="2">
    <source>
        <dbReference type="ARBA" id="ARBA00023125"/>
    </source>
</evidence>
<dbReference type="PRINTS" id="PR00598">
    <property type="entry name" value="HTHMARR"/>
</dbReference>
<dbReference type="Pfam" id="PF01047">
    <property type="entry name" value="MarR"/>
    <property type="match status" value="1"/>
</dbReference>
<name>A0A3M9NS22_9BACT</name>
<evidence type="ECO:0000256" key="1">
    <source>
        <dbReference type="ARBA" id="ARBA00023015"/>
    </source>
</evidence>
<dbReference type="SUPFAM" id="SSF46785">
    <property type="entry name" value="Winged helix' DNA-binding domain"/>
    <property type="match status" value="1"/>
</dbReference>
<organism evidence="5 6">
    <name type="scientific">Hanamia caeni</name>
    <dbReference type="NCBI Taxonomy" id="2294116"/>
    <lineage>
        <taxon>Bacteria</taxon>
        <taxon>Pseudomonadati</taxon>
        <taxon>Bacteroidota</taxon>
        <taxon>Chitinophagia</taxon>
        <taxon>Chitinophagales</taxon>
        <taxon>Chitinophagaceae</taxon>
        <taxon>Hanamia</taxon>
    </lineage>
</organism>
<protein>
    <submittedName>
        <fullName evidence="5">MarR family transcriptional regulator</fullName>
    </submittedName>
</protein>
<feature type="domain" description="HTH marR-type" evidence="4">
    <location>
        <begin position="7"/>
        <end position="149"/>
    </location>
</feature>
<dbReference type="InterPro" id="IPR036390">
    <property type="entry name" value="WH_DNA-bd_sf"/>
</dbReference>
<dbReference type="InterPro" id="IPR000835">
    <property type="entry name" value="HTH_MarR-typ"/>
</dbReference>
<evidence type="ECO:0000256" key="3">
    <source>
        <dbReference type="ARBA" id="ARBA00023163"/>
    </source>
</evidence>
<keyword evidence="1" id="KW-0805">Transcription regulation</keyword>
<dbReference type="InterPro" id="IPR036388">
    <property type="entry name" value="WH-like_DNA-bd_sf"/>
</dbReference>
<dbReference type="PANTHER" id="PTHR42756:SF1">
    <property type="entry name" value="TRANSCRIPTIONAL REPRESSOR OF EMRAB OPERON"/>
    <property type="match status" value="1"/>
</dbReference>
<dbReference type="RefSeq" id="WP_123119156.1">
    <property type="nucleotide sequence ID" value="NZ_RJJR01000001.1"/>
</dbReference>
<dbReference type="EMBL" id="RJJR01000001">
    <property type="protein sequence ID" value="RNI40265.1"/>
    <property type="molecule type" value="Genomic_DNA"/>
</dbReference>
<sequence>MAKSNQKTSVAREFAHTTFELRDFLRQFFQRKFKEQNIDLTYEMHQVMACLWKNDGLRQQDLADKTLKDKASLTCLIDNLTKRNLVQRFEDANDRRSKLIFLTDEGRELGMKVEPWAAELFTIVSKNIDSALLNQSILMVKQMIENVKKA</sequence>
<dbReference type="AlphaFoldDB" id="A0A3M9NS22"/>
<keyword evidence="2" id="KW-0238">DNA-binding</keyword>
<dbReference type="PROSITE" id="PS50995">
    <property type="entry name" value="HTH_MARR_2"/>
    <property type="match status" value="1"/>
</dbReference>
<dbReference type="GO" id="GO:0003677">
    <property type="term" value="F:DNA binding"/>
    <property type="evidence" value="ECO:0007669"/>
    <property type="project" value="UniProtKB-KW"/>
</dbReference>
<dbReference type="Proteomes" id="UP000267223">
    <property type="component" value="Unassembled WGS sequence"/>
</dbReference>
<dbReference type="GO" id="GO:0003700">
    <property type="term" value="F:DNA-binding transcription factor activity"/>
    <property type="evidence" value="ECO:0007669"/>
    <property type="project" value="InterPro"/>
</dbReference>
<evidence type="ECO:0000313" key="5">
    <source>
        <dbReference type="EMBL" id="RNI40265.1"/>
    </source>
</evidence>